<keyword evidence="1" id="KW-0560">Oxidoreductase</keyword>
<dbReference type="Gene3D" id="3.40.50.720">
    <property type="entry name" value="NAD(P)-binding Rossmann-like Domain"/>
    <property type="match status" value="1"/>
</dbReference>
<dbReference type="PANTHER" id="PTHR43818">
    <property type="entry name" value="BCDNA.GH03377"/>
    <property type="match status" value="1"/>
</dbReference>
<accession>A0A068THZ6</accession>
<feature type="domain" description="Gfo/Idh/MocA-like oxidoreductase N-terminal" evidence="2">
    <location>
        <begin position="6"/>
        <end position="123"/>
    </location>
</feature>
<keyword evidence="4" id="KW-0614">Plasmid</keyword>
<sequence>MSENKIRWGLLGASTIARERLVNAIRSNGGHVASVYSSDRGRADAFADALGISARTTDLGEFFDHCDAVYVSSVNRLHHAHVLAAASAGKHVLCEKPLATSLEEAAEMIEGCRSAGVILGVNHHLRGSTVNREMAALVQSGAIGQPLFARVINAGVLPSHLYRGRLTDEPGSGIIFDKATHDIDLLRYLLAETPLEVTAMTSDVAVESSSIAQAVMSTMRFPSGLVAQTFDAFNVPGSATEVVINGTEGSLYASDCLSGRPAGALKLVMAAGERPIPLSHVDPYTEVIRYLHRAMTTGTRPLAIGEDGRIAISVAIAMSIAARSSNVGPKIAISF</sequence>
<evidence type="ECO:0000313" key="5">
    <source>
        <dbReference type="Proteomes" id="UP000028186"/>
    </source>
</evidence>
<evidence type="ECO:0000313" key="4">
    <source>
        <dbReference type="EMBL" id="CDN57953.1"/>
    </source>
</evidence>
<dbReference type="SUPFAM" id="SSF55347">
    <property type="entry name" value="Glyceraldehyde-3-phosphate dehydrogenase-like, C-terminal domain"/>
    <property type="match status" value="1"/>
</dbReference>
<dbReference type="Gene3D" id="3.30.360.10">
    <property type="entry name" value="Dihydrodipicolinate Reductase, domain 2"/>
    <property type="match status" value="1"/>
</dbReference>
<dbReference type="InterPro" id="IPR055170">
    <property type="entry name" value="GFO_IDH_MocA-like_dom"/>
</dbReference>
<dbReference type="Proteomes" id="UP000028186">
    <property type="component" value="Plasmid pHAMBI1141a"/>
</dbReference>
<evidence type="ECO:0000256" key="1">
    <source>
        <dbReference type="ARBA" id="ARBA00023002"/>
    </source>
</evidence>
<dbReference type="KEGG" id="ngl:RG1141_PA11210"/>
<feature type="domain" description="GFO/IDH/MocA-like oxidoreductase" evidence="3">
    <location>
        <begin position="132"/>
        <end position="251"/>
    </location>
</feature>
<proteinExistence type="predicted"/>
<dbReference type="GO" id="GO:0000166">
    <property type="term" value="F:nucleotide binding"/>
    <property type="evidence" value="ECO:0007669"/>
    <property type="project" value="InterPro"/>
</dbReference>
<geneLocation type="plasmid" evidence="5">
    <name>II</name>
</geneLocation>
<dbReference type="Pfam" id="PF01408">
    <property type="entry name" value="GFO_IDH_MocA"/>
    <property type="match status" value="1"/>
</dbReference>
<reference evidence="5" key="1">
    <citation type="journal article" date="2014" name="BMC Genomics">
        <title>Genome sequencing of two Neorhizobium galegae strains reveals a noeT gene responsible for the unusual acetylation of the nodulation factors.</title>
        <authorList>
            <person name="Osterman J."/>
            <person name="Marsh J."/>
            <person name="Laine P.K."/>
            <person name="Zeng Z."/>
            <person name="Alatalo E."/>
            <person name="Sullivan J.T."/>
            <person name="Young J.P."/>
            <person name="Thomas-Oates J."/>
            <person name="Paulin L."/>
            <person name="Lindstrom K."/>
        </authorList>
    </citation>
    <scope>NUCLEOTIDE SEQUENCE [LARGE SCALE GENOMIC DNA]</scope>
    <source>
        <strain evidence="5">HAMBI 1141</strain>
        <plasmid evidence="5">II</plasmid>
    </source>
</reference>
<name>A0A068THZ6_NEOGA</name>
<evidence type="ECO:0000259" key="2">
    <source>
        <dbReference type="Pfam" id="PF01408"/>
    </source>
</evidence>
<dbReference type="EMBL" id="HG938356">
    <property type="protein sequence ID" value="CDN57953.1"/>
    <property type="molecule type" value="Genomic_DNA"/>
</dbReference>
<dbReference type="PATRIC" id="fig|1028801.3.peg.5729"/>
<dbReference type="InterPro" id="IPR036291">
    <property type="entry name" value="NAD(P)-bd_dom_sf"/>
</dbReference>
<dbReference type="InterPro" id="IPR000683">
    <property type="entry name" value="Gfo/Idh/MocA-like_OxRdtase_N"/>
</dbReference>
<organism evidence="4 5">
    <name type="scientific">Neorhizobium galegae bv. officinalis bv. officinalis str. HAMBI 1141</name>
    <dbReference type="NCBI Taxonomy" id="1028801"/>
    <lineage>
        <taxon>Bacteria</taxon>
        <taxon>Pseudomonadati</taxon>
        <taxon>Pseudomonadota</taxon>
        <taxon>Alphaproteobacteria</taxon>
        <taxon>Hyphomicrobiales</taxon>
        <taxon>Rhizobiaceae</taxon>
        <taxon>Rhizobium/Agrobacterium group</taxon>
        <taxon>Neorhizobium</taxon>
    </lineage>
</organism>
<dbReference type="HOGENOM" id="CLU_023194_1_3_5"/>
<dbReference type="InterPro" id="IPR050463">
    <property type="entry name" value="Gfo/Idh/MocA_oxidrdct_glycsds"/>
</dbReference>
<dbReference type="SUPFAM" id="SSF51735">
    <property type="entry name" value="NAD(P)-binding Rossmann-fold domains"/>
    <property type="match status" value="1"/>
</dbReference>
<protein>
    <submittedName>
        <fullName evidence="4">1,5-anhydro-D-fructose reductase</fullName>
    </submittedName>
</protein>
<evidence type="ECO:0000259" key="3">
    <source>
        <dbReference type="Pfam" id="PF22725"/>
    </source>
</evidence>
<dbReference type="AlphaFoldDB" id="A0A068THZ6"/>
<dbReference type="eggNOG" id="COG0673">
    <property type="taxonomic scope" value="Bacteria"/>
</dbReference>
<dbReference type="PANTHER" id="PTHR43818:SF11">
    <property type="entry name" value="BCDNA.GH03377"/>
    <property type="match status" value="1"/>
</dbReference>
<gene>
    <name evidence="4" type="ORF">RG1141_PA11210</name>
</gene>
<dbReference type="Pfam" id="PF22725">
    <property type="entry name" value="GFO_IDH_MocA_C3"/>
    <property type="match status" value="1"/>
</dbReference>
<dbReference type="RefSeq" id="WP_040125224.1">
    <property type="nucleotide sequence ID" value="NZ_HG938356.1"/>
</dbReference>
<dbReference type="GO" id="GO:0016491">
    <property type="term" value="F:oxidoreductase activity"/>
    <property type="evidence" value="ECO:0007669"/>
    <property type="project" value="UniProtKB-KW"/>
</dbReference>